<sequence>MDIYPVHFLDDRKHAREMVMGWIFRVNARLDAGSVSAALRRVLEIGDWRKLAGTLHRNDAGKLEIHVPRKFTDDFQPFTYKHVDLTDEAFGDSEIRRQFPDQFSNPSIVFDLRPEFKDFIFDRDWPADM</sequence>
<comment type="caution">
    <text evidence="1">The sequence shown here is derived from an EMBL/GenBank/DDBJ whole genome shotgun (WGS) entry which is preliminary data.</text>
</comment>
<reference evidence="1" key="1">
    <citation type="submission" date="2022-08" db="EMBL/GenBank/DDBJ databases">
        <title>Genome Sequence of Lecanicillium fungicola.</title>
        <authorList>
            <person name="Buettner E."/>
        </authorList>
    </citation>
    <scope>NUCLEOTIDE SEQUENCE</scope>
    <source>
        <strain evidence="1">Babe33</strain>
    </source>
</reference>
<name>A0ACC1MFS3_9HYPO</name>
<evidence type="ECO:0000313" key="2">
    <source>
        <dbReference type="Proteomes" id="UP001143910"/>
    </source>
</evidence>
<gene>
    <name evidence="1" type="ORF">NQ176_g10732</name>
</gene>
<keyword evidence="2" id="KW-1185">Reference proteome</keyword>
<organism evidence="1 2">
    <name type="scientific">Zarea fungicola</name>
    <dbReference type="NCBI Taxonomy" id="93591"/>
    <lineage>
        <taxon>Eukaryota</taxon>
        <taxon>Fungi</taxon>
        <taxon>Dikarya</taxon>
        <taxon>Ascomycota</taxon>
        <taxon>Pezizomycotina</taxon>
        <taxon>Sordariomycetes</taxon>
        <taxon>Hypocreomycetidae</taxon>
        <taxon>Hypocreales</taxon>
        <taxon>Cordycipitaceae</taxon>
        <taxon>Zarea</taxon>
    </lineage>
</organism>
<evidence type="ECO:0000313" key="1">
    <source>
        <dbReference type="EMBL" id="KAJ2965196.1"/>
    </source>
</evidence>
<accession>A0ACC1MFS3</accession>
<protein>
    <submittedName>
        <fullName evidence="1">Uncharacterized protein</fullName>
    </submittedName>
</protein>
<dbReference type="Proteomes" id="UP001143910">
    <property type="component" value="Unassembled WGS sequence"/>
</dbReference>
<proteinExistence type="predicted"/>
<dbReference type="EMBL" id="JANJQO010003091">
    <property type="protein sequence ID" value="KAJ2965196.1"/>
    <property type="molecule type" value="Genomic_DNA"/>
</dbReference>